<evidence type="ECO:0000313" key="2">
    <source>
        <dbReference type="EMBL" id="GFX98429.1"/>
    </source>
</evidence>
<proteinExistence type="predicted"/>
<reference evidence="2" key="1">
    <citation type="submission" date="2020-08" db="EMBL/GenBank/DDBJ databases">
        <title>Multicomponent nature underlies the extraordinary mechanical properties of spider dragline silk.</title>
        <authorList>
            <person name="Kono N."/>
            <person name="Nakamura H."/>
            <person name="Mori M."/>
            <person name="Yoshida Y."/>
            <person name="Ohtoshi R."/>
            <person name="Malay A.D."/>
            <person name="Moran D.A.P."/>
            <person name="Tomita M."/>
            <person name="Numata K."/>
            <person name="Arakawa K."/>
        </authorList>
    </citation>
    <scope>NUCLEOTIDE SEQUENCE</scope>
</reference>
<comment type="caution">
    <text evidence="2">The sequence shown here is derived from an EMBL/GenBank/DDBJ whole genome shotgun (WGS) entry which is preliminary data.</text>
</comment>
<keyword evidence="3" id="KW-1185">Reference proteome</keyword>
<gene>
    <name evidence="2" type="ORF">TNCV_4001981</name>
</gene>
<protein>
    <submittedName>
        <fullName evidence="2">Uncharacterized protein</fullName>
    </submittedName>
</protein>
<feature type="region of interest" description="Disordered" evidence="1">
    <location>
        <begin position="58"/>
        <end position="83"/>
    </location>
</feature>
<organism evidence="2 3">
    <name type="scientific">Trichonephila clavipes</name>
    <name type="common">Golden silk orbweaver</name>
    <name type="synonym">Nephila clavipes</name>
    <dbReference type="NCBI Taxonomy" id="2585209"/>
    <lineage>
        <taxon>Eukaryota</taxon>
        <taxon>Metazoa</taxon>
        <taxon>Ecdysozoa</taxon>
        <taxon>Arthropoda</taxon>
        <taxon>Chelicerata</taxon>
        <taxon>Arachnida</taxon>
        <taxon>Araneae</taxon>
        <taxon>Araneomorphae</taxon>
        <taxon>Entelegynae</taxon>
        <taxon>Araneoidea</taxon>
        <taxon>Nephilidae</taxon>
        <taxon>Trichonephila</taxon>
    </lineage>
</organism>
<evidence type="ECO:0000313" key="3">
    <source>
        <dbReference type="Proteomes" id="UP000887159"/>
    </source>
</evidence>
<dbReference type="Proteomes" id="UP000887159">
    <property type="component" value="Unassembled WGS sequence"/>
</dbReference>
<accession>A0A8X6V9Y6</accession>
<evidence type="ECO:0000256" key="1">
    <source>
        <dbReference type="SAM" id="MobiDB-lite"/>
    </source>
</evidence>
<name>A0A8X6V9Y6_TRICX</name>
<dbReference type="EMBL" id="BMAU01021202">
    <property type="protein sequence ID" value="GFX98429.1"/>
    <property type="molecule type" value="Genomic_DNA"/>
</dbReference>
<dbReference type="AlphaFoldDB" id="A0A8X6V9Y6"/>
<sequence length="83" mass="9393">MALTANRVLAYRSLTTNSRRAPRLLARIWTLNFLRPLKPPVLSLPLFSFRVHQSGCTITNTGNQRQAPNISMERRNASRSSAQ</sequence>
<feature type="compositionally biased region" description="Polar residues" evidence="1">
    <location>
        <begin position="58"/>
        <end position="69"/>
    </location>
</feature>